<dbReference type="EMBL" id="AP014946">
    <property type="protein sequence ID" value="BAT58712.1"/>
    <property type="molecule type" value="Genomic_DNA"/>
</dbReference>
<evidence type="ECO:0008006" key="4">
    <source>
        <dbReference type="Google" id="ProtNLM"/>
    </source>
</evidence>
<keyword evidence="1" id="KW-0812">Transmembrane</keyword>
<evidence type="ECO:0000256" key="1">
    <source>
        <dbReference type="SAM" id="Phobius"/>
    </source>
</evidence>
<feature type="transmembrane region" description="Helical" evidence="1">
    <location>
        <begin position="171"/>
        <end position="192"/>
    </location>
</feature>
<evidence type="ECO:0000313" key="3">
    <source>
        <dbReference type="Proteomes" id="UP000236884"/>
    </source>
</evidence>
<sequence>MSGHGHHGPGHGHDDHGPIEGRNKTIALLIAVIALFLAFAETLGKSAQTEALSLNIEASNLWNFFQAKTIRITTLATEAEALALESATTADPAKKAAYDAQIKKWRDTAARYQDEADPPEGRKQLMARAKVAEEKRDKFFAKYHHFEVSSAAFQIGIVLASSTVITGMIALTYIAAGLGILGIFFMGIGLFAPHAIHLF</sequence>
<dbReference type="Pfam" id="PF14235">
    <property type="entry name" value="DUF4337"/>
    <property type="match status" value="1"/>
</dbReference>
<proteinExistence type="predicted"/>
<dbReference type="Proteomes" id="UP000236884">
    <property type="component" value="Chromosome"/>
</dbReference>
<reference evidence="2 3" key="1">
    <citation type="submission" date="2015-08" db="EMBL/GenBank/DDBJ databases">
        <title>Investigation of the bacterial diversity of lava forest soil.</title>
        <authorList>
            <person name="Lee J.S."/>
        </authorList>
    </citation>
    <scope>NUCLEOTIDE SEQUENCE [LARGE SCALE GENOMIC DNA]</scope>
    <source>
        <strain evidence="2 3">GJW-30</strain>
    </source>
</reference>
<dbReference type="KEGG" id="vgo:GJW-30_1_01239"/>
<feature type="transmembrane region" description="Helical" evidence="1">
    <location>
        <begin position="26"/>
        <end position="44"/>
    </location>
</feature>
<dbReference type="InterPro" id="IPR025570">
    <property type="entry name" value="DUF4337"/>
</dbReference>
<dbReference type="OrthoDB" id="7992954at2"/>
<dbReference type="AlphaFoldDB" id="A0A0S3PRX9"/>
<dbReference type="RefSeq" id="WP_096358687.1">
    <property type="nucleotide sequence ID" value="NZ_AP014946.1"/>
</dbReference>
<keyword evidence="1" id="KW-1133">Transmembrane helix</keyword>
<gene>
    <name evidence="2" type="ORF">GJW-30_1_01239</name>
</gene>
<name>A0A0S3PRX9_9BRAD</name>
<keyword evidence="1" id="KW-0472">Membrane</keyword>
<evidence type="ECO:0000313" key="2">
    <source>
        <dbReference type="EMBL" id="BAT58712.1"/>
    </source>
</evidence>
<organism evidence="2 3">
    <name type="scientific">Variibacter gotjawalensis</name>
    <dbReference type="NCBI Taxonomy" id="1333996"/>
    <lineage>
        <taxon>Bacteria</taxon>
        <taxon>Pseudomonadati</taxon>
        <taxon>Pseudomonadota</taxon>
        <taxon>Alphaproteobacteria</taxon>
        <taxon>Hyphomicrobiales</taxon>
        <taxon>Nitrobacteraceae</taxon>
        <taxon>Variibacter</taxon>
    </lineage>
</organism>
<protein>
    <recommendedName>
        <fullName evidence="4">DUF4337 domain-containing protein</fullName>
    </recommendedName>
</protein>
<keyword evidence="3" id="KW-1185">Reference proteome</keyword>
<feature type="transmembrane region" description="Helical" evidence="1">
    <location>
        <begin position="145"/>
        <end position="165"/>
    </location>
</feature>
<accession>A0A0S3PRX9</accession>